<comment type="caution">
    <text evidence="7">The sequence shown here is derived from an EMBL/GenBank/DDBJ whole genome shotgun (WGS) entry which is preliminary data.</text>
</comment>
<protein>
    <submittedName>
        <fullName evidence="7">IclR family transcriptional regulator</fullName>
    </submittedName>
</protein>
<dbReference type="InterPro" id="IPR012794">
    <property type="entry name" value="PcaR_PcaU"/>
</dbReference>
<dbReference type="GO" id="GO:0003677">
    <property type="term" value="F:DNA binding"/>
    <property type="evidence" value="ECO:0007669"/>
    <property type="project" value="UniProtKB-KW"/>
</dbReference>
<dbReference type="Gene3D" id="1.10.10.10">
    <property type="entry name" value="Winged helix-like DNA-binding domain superfamily/Winged helix DNA-binding domain"/>
    <property type="match status" value="1"/>
</dbReference>
<dbReference type="GO" id="GO:0045892">
    <property type="term" value="P:negative regulation of DNA-templated transcription"/>
    <property type="evidence" value="ECO:0007669"/>
    <property type="project" value="TreeGrafter"/>
</dbReference>
<dbReference type="Pfam" id="PF09339">
    <property type="entry name" value="HTH_IclR"/>
    <property type="match status" value="1"/>
</dbReference>
<dbReference type="InterPro" id="IPR014757">
    <property type="entry name" value="Tscrpt_reg_IclR_C"/>
</dbReference>
<organism evidence="7 8">
    <name type="scientific">Eoetvoesiella caeni</name>
    <dbReference type="NCBI Taxonomy" id="645616"/>
    <lineage>
        <taxon>Bacteria</taxon>
        <taxon>Pseudomonadati</taxon>
        <taxon>Pseudomonadota</taxon>
        <taxon>Betaproteobacteria</taxon>
        <taxon>Burkholderiales</taxon>
        <taxon>Alcaligenaceae</taxon>
        <taxon>Eoetvoesiella</taxon>
    </lineage>
</organism>
<dbReference type="OrthoDB" id="9807558at2"/>
<dbReference type="PANTHER" id="PTHR30136">
    <property type="entry name" value="HELIX-TURN-HELIX TRANSCRIPTIONAL REGULATOR, ICLR FAMILY"/>
    <property type="match status" value="1"/>
</dbReference>
<dbReference type="InterPro" id="IPR005471">
    <property type="entry name" value="Tscrpt_reg_IclR_N"/>
</dbReference>
<dbReference type="SMART" id="SM00346">
    <property type="entry name" value="HTH_ICLR"/>
    <property type="match status" value="1"/>
</dbReference>
<name>A0A366HJD2_9BURK</name>
<feature type="region of interest" description="Disordered" evidence="4">
    <location>
        <begin position="1"/>
        <end position="28"/>
    </location>
</feature>
<dbReference type="InterPro" id="IPR050707">
    <property type="entry name" value="HTH_MetabolicPath_Reg"/>
</dbReference>
<sequence length="278" mass="29816">MANTDERSSATSATAAPPAGTSAVPGRTKEEKEYVAGLEKGLLIIEAFGIANKAMTLSEAAAITGHSRASARRSLLTLQRLGYVDYDGKLFQLAPRVLRLGHAYLTSTSLARVVQPTLEAISERTRESTSFAVLDGTDVVFVARAATRRSLSNGLGLGSRLPAYCAATGRVLLSSLPEQEALLRLQRMARRPLTPHTRVELPVLTAMLDEVRKRGYAVSNEELELGIRSLAVPITNGSGMVCGSLSIVSATSRRTLENMIENLLPELEQARAMLASIL</sequence>
<dbReference type="GO" id="GO:0003700">
    <property type="term" value="F:DNA-binding transcription factor activity"/>
    <property type="evidence" value="ECO:0007669"/>
    <property type="project" value="TreeGrafter"/>
</dbReference>
<feature type="domain" description="IclR-ED" evidence="6">
    <location>
        <begin position="96"/>
        <end position="278"/>
    </location>
</feature>
<dbReference type="InterPro" id="IPR036390">
    <property type="entry name" value="WH_DNA-bd_sf"/>
</dbReference>
<keyword evidence="3" id="KW-0804">Transcription</keyword>
<reference evidence="7 8" key="1">
    <citation type="submission" date="2018-06" db="EMBL/GenBank/DDBJ databases">
        <title>Genomic Encyclopedia of Type Strains, Phase IV (KMG-IV): sequencing the most valuable type-strain genomes for metagenomic binning, comparative biology and taxonomic classification.</title>
        <authorList>
            <person name="Goeker M."/>
        </authorList>
    </citation>
    <scope>NUCLEOTIDE SEQUENCE [LARGE SCALE GENOMIC DNA]</scope>
    <source>
        <strain evidence="7 8">DSM 25520</strain>
    </source>
</reference>
<dbReference type="PROSITE" id="PS51078">
    <property type="entry name" value="ICLR_ED"/>
    <property type="match status" value="1"/>
</dbReference>
<evidence type="ECO:0000256" key="3">
    <source>
        <dbReference type="ARBA" id="ARBA00023163"/>
    </source>
</evidence>
<dbReference type="PROSITE" id="PS51077">
    <property type="entry name" value="HTH_ICLR"/>
    <property type="match status" value="1"/>
</dbReference>
<dbReference type="RefSeq" id="WP_113932049.1">
    <property type="nucleotide sequence ID" value="NZ_JACCEU010000002.1"/>
</dbReference>
<dbReference type="Gene3D" id="3.30.450.40">
    <property type="match status" value="1"/>
</dbReference>
<dbReference type="GO" id="GO:0046278">
    <property type="term" value="P:3,4-dihydroxybenzoate metabolic process"/>
    <property type="evidence" value="ECO:0007669"/>
    <property type="project" value="InterPro"/>
</dbReference>
<feature type="compositionally biased region" description="Low complexity" evidence="4">
    <location>
        <begin position="9"/>
        <end position="26"/>
    </location>
</feature>
<evidence type="ECO:0000256" key="1">
    <source>
        <dbReference type="ARBA" id="ARBA00023015"/>
    </source>
</evidence>
<evidence type="ECO:0000259" key="5">
    <source>
        <dbReference type="PROSITE" id="PS51077"/>
    </source>
</evidence>
<evidence type="ECO:0000256" key="2">
    <source>
        <dbReference type="ARBA" id="ARBA00023125"/>
    </source>
</evidence>
<keyword evidence="2" id="KW-0238">DNA-binding</keyword>
<proteinExistence type="predicted"/>
<dbReference type="SUPFAM" id="SSF46785">
    <property type="entry name" value="Winged helix' DNA-binding domain"/>
    <property type="match status" value="1"/>
</dbReference>
<dbReference type="AlphaFoldDB" id="A0A366HJD2"/>
<dbReference type="Proteomes" id="UP000253628">
    <property type="component" value="Unassembled WGS sequence"/>
</dbReference>
<keyword evidence="1" id="KW-0805">Transcription regulation</keyword>
<accession>A0A366HJD2</accession>
<dbReference type="InterPro" id="IPR029016">
    <property type="entry name" value="GAF-like_dom_sf"/>
</dbReference>
<dbReference type="Pfam" id="PF01614">
    <property type="entry name" value="IclR_C"/>
    <property type="match status" value="1"/>
</dbReference>
<dbReference type="SUPFAM" id="SSF55781">
    <property type="entry name" value="GAF domain-like"/>
    <property type="match status" value="1"/>
</dbReference>
<gene>
    <name evidence="7" type="ORF">DFR37_102179</name>
</gene>
<evidence type="ECO:0000259" key="6">
    <source>
        <dbReference type="PROSITE" id="PS51078"/>
    </source>
</evidence>
<dbReference type="EMBL" id="QNRQ01000002">
    <property type="protein sequence ID" value="RBP41800.1"/>
    <property type="molecule type" value="Genomic_DNA"/>
</dbReference>
<dbReference type="InterPro" id="IPR036388">
    <property type="entry name" value="WH-like_DNA-bd_sf"/>
</dbReference>
<evidence type="ECO:0000256" key="4">
    <source>
        <dbReference type="SAM" id="MobiDB-lite"/>
    </source>
</evidence>
<evidence type="ECO:0000313" key="8">
    <source>
        <dbReference type="Proteomes" id="UP000253628"/>
    </source>
</evidence>
<feature type="domain" description="HTH iclR-type" evidence="5">
    <location>
        <begin position="35"/>
        <end position="95"/>
    </location>
</feature>
<keyword evidence="8" id="KW-1185">Reference proteome</keyword>
<dbReference type="GO" id="GO:0045893">
    <property type="term" value="P:positive regulation of DNA-templated transcription"/>
    <property type="evidence" value="ECO:0007669"/>
    <property type="project" value="InterPro"/>
</dbReference>
<dbReference type="NCBIfam" id="TIGR02431">
    <property type="entry name" value="pcaR_pcaU"/>
    <property type="match status" value="1"/>
</dbReference>
<dbReference type="PANTHER" id="PTHR30136:SF34">
    <property type="entry name" value="TRANSCRIPTIONAL REGULATOR"/>
    <property type="match status" value="1"/>
</dbReference>
<evidence type="ECO:0000313" key="7">
    <source>
        <dbReference type="EMBL" id="RBP41800.1"/>
    </source>
</evidence>